<keyword evidence="6 9" id="KW-0175">Coiled coil</keyword>
<comment type="caution">
    <text evidence="11">The sequence shown here is derived from an EMBL/GenBank/DDBJ whole genome shotgun (WGS) entry which is preliminary data.</text>
</comment>
<keyword evidence="4" id="KW-0132">Cell division</keyword>
<evidence type="ECO:0000256" key="1">
    <source>
        <dbReference type="ARBA" id="ARBA00004584"/>
    </source>
</evidence>
<comment type="subcellular location">
    <subcellularLocation>
        <location evidence="1">Chromosome</location>
        <location evidence="1">Centromere</location>
    </subcellularLocation>
</comment>
<keyword evidence="5" id="KW-0498">Mitosis</keyword>
<proteinExistence type="inferred from homology"/>
<feature type="coiled-coil region" evidence="9">
    <location>
        <begin position="334"/>
        <end position="383"/>
    </location>
</feature>
<gene>
    <name evidence="11" type="ORF">KSP40_PGU005209</name>
</gene>
<evidence type="ECO:0000256" key="5">
    <source>
        <dbReference type="ARBA" id="ARBA00022776"/>
    </source>
</evidence>
<dbReference type="PANTHER" id="PTHR48441">
    <property type="match status" value="1"/>
</dbReference>
<evidence type="ECO:0000256" key="6">
    <source>
        <dbReference type="ARBA" id="ARBA00023054"/>
    </source>
</evidence>
<feature type="domain" description="Kinetochore protein Nuf2 N-terminal" evidence="10">
    <location>
        <begin position="5"/>
        <end position="141"/>
    </location>
</feature>
<evidence type="ECO:0000259" key="10">
    <source>
        <dbReference type="Pfam" id="PF03800"/>
    </source>
</evidence>
<dbReference type="Proteomes" id="UP001412067">
    <property type="component" value="Unassembled WGS sequence"/>
</dbReference>
<evidence type="ECO:0000256" key="3">
    <source>
        <dbReference type="ARBA" id="ARBA00022454"/>
    </source>
</evidence>
<keyword evidence="3" id="KW-0158">Chromosome</keyword>
<reference evidence="11 12" key="1">
    <citation type="journal article" date="2022" name="Nat. Plants">
        <title>Genomes of leafy and leafless Platanthera orchids illuminate the evolution of mycoheterotrophy.</title>
        <authorList>
            <person name="Li M.H."/>
            <person name="Liu K.W."/>
            <person name="Li Z."/>
            <person name="Lu H.C."/>
            <person name="Ye Q.L."/>
            <person name="Zhang D."/>
            <person name="Wang J.Y."/>
            <person name="Li Y.F."/>
            <person name="Zhong Z.M."/>
            <person name="Liu X."/>
            <person name="Yu X."/>
            <person name="Liu D.K."/>
            <person name="Tu X.D."/>
            <person name="Liu B."/>
            <person name="Hao Y."/>
            <person name="Liao X.Y."/>
            <person name="Jiang Y.T."/>
            <person name="Sun W.H."/>
            <person name="Chen J."/>
            <person name="Chen Y.Q."/>
            <person name="Ai Y."/>
            <person name="Zhai J.W."/>
            <person name="Wu S.S."/>
            <person name="Zhou Z."/>
            <person name="Hsiao Y.Y."/>
            <person name="Wu W.L."/>
            <person name="Chen Y.Y."/>
            <person name="Lin Y.F."/>
            <person name="Hsu J.L."/>
            <person name="Li C.Y."/>
            <person name="Wang Z.W."/>
            <person name="Zhao X."/>
            <person name="Zhong W.Y."/>
            <person name="Ma X.K."/>
            <person name="Ma L."/>
            <person name="Huang J."/>
            <person name="Chen G.Z."/>
            <person name="Huang M.Z."/>
            <person name="Huang L."/>
            <person name="Peng D.H."/>
            <person name="Luo Y.B."/>
            <person name="Zou S.Q."/>
            <person name="Chen S.P."/>
            <person name="Lan S."/>
            <person name="Tsai W.C."/>
            <person name="Van de Peer Y."/>
            <person name="Liu Z.J."/>
        </authorList>
    </citation>
    <scope>NUCLEOTIDE SEQUENCE [LARGE SCALE GENOMIC DNA]</scope>
    <source>
        <strain evidence="11">Lor288</strain>
    </source>
</reference>
<evidence type="ECO:0000256" key="2">
    <source>
        <dbReference type="ARBA" id="ARBA00005498"/>
    </source>
</evidence>
<evidence type="ECO:0000313" key="12">
    <source>
        <dbReference type="Proteomes" id="UP001412067"/>
    </source>
</evidence>
<evidence type="ECO:0000256" key="8">
    <source>
        <dbReference type="ARBA" id="ARBA00023328"/>
    </source>
</evidence>
<dbReference type="PANTHER" id="PTHR48441:SF1">
    <property type="entry name" value="NT-3"/>
    <property type="match status" value="1"/>
</dbReference>
<organism evidence="11 12">
    <name type="scientific">Platanthera guangdongensis</name>
    <dbReference type="NCBI Taxonomy" id="2320717"/>
    <lineage>
        <taxon>Eukaryota</taxon>
        <taxon>Viridiplantae</taxon>
        <taxon>Streptophyta</taxon>
        <taxon>Embryophyta</taxon>
        <taxon>Tracheophyta</taxon>
        <taxon>Spermatophyta</taxon>
        <taxon>Magnoliopsida</taxon>
        <taxon>Liliopsida</taxon>
        <taxon>Asparagales</taxon>
        <taxon>Orchidaceae</taxon>
        <taxon>Orchidoideae</taxon>
        <taxon>Orchideae</taxon>
        <taxon>Orchidinae</taxon>
        <taxon>Platanthera</taxon>
    </lineage>
</organism>
<name>A0ABR2MRF3_9ASPA</name>
<evidence type="ECO:0000256" key="4">
    <source>
        <dbReference type="ARBA" id="ARBA00022618"/>
    </source>
</evidence>
<dbReference type="Pfam" id="PF03800">
    <property type="entry name" value="Nuf2"/>
    <property type="match status" value="1"/>
</dbReference>
<evidence type="ECO:0000313" key="11">
    <source>
        <dbReference type="EMBL" id="KAK8966581.1"/>
    </source>
</evidence>
<dbReference type="InterPro" id="IPR005549">
    <property type="entry name" value="Kinetochore_Nuf2_N"/>
</dbReference>
<dbReference type="InterPro" id="IPR038275">
    <property type="entry name" value="Nuf2_N_sf"/>
</dbReference>
<protein>
    <recommendedName>
        <fullName evidence="10">Kinetochore protein Nuf2 N-terminal domain-containing protein</fullName>
    </recommendedName>
</protein>
<evidence type="ECO:0000256" key="9">
    <source>
        <dbReference type="SAM" id="Coils"/>
    </source>
</evidence>
<dbReference type="Gene3D" id="1.10.418.60">
    <property type="entry name" value="Ncd80 complex, Nuf2 subunit"/>
    <property type="match status" value="1"/>
</dbReference>
<comment type="similarity">
    <text evidence="2">Belongs to the NUF2 family.</text>
</comment>
<accession>A0ABR2MRF3</accession>
<dbReference type="EMBL" id="JBBWWR010000005">
    <property type="protein sequence ID" value="KAK8966581.1"/>
    <property type="molecule type" value="Genomic_DNA"/>
</dbReference>
<keyword evidence="8" id="KW-0137">Centromere</keyword>
<keyword evidence="12" id="KW-1185">Reference proteome</keyword>
<keyword evidence="7" id="KW-0131">Cell cycle</keyword>
<sequence length="457" mass="52010">MASTFSCPEMPASQIATALSESGIAEVSAVDLAAPTPDLAGALYSSVLNYFHPLPDDISMQLDFGAFQLLDNPEHHEHAINAINLYHRMKDLLSSIGYNGFRLNDLLNPEPRRMMLTLSSIVNFIFYREEKLSSLQLVMDKLPACDERSAMLKERLAELKKQSMDYELARKMEEPLVHQVEAEVNKLKQSIQDYNKQQMQMRNLAKELKEKTDAIDSKISQADFEILKKSEENSKLLLEVVQSPDKLQRALEEKRKKLAEVKNSERLSIQNFHEKSSTLEVYMKASKKLSKLLSQLQATQELINSTKTVEKDLKILKSKLCDDAVSDMSLEAKIFELQGKVKQAEETLRATEMEKNARYLEDIQKLKNVSAEVEHELKCLEFRERKIEDMVARSDSLRAEADSVREAEDLKQQQLITKAEEIVSALLSYSKSTAQFFQNFEAEMNRVLPADPGSHAS</sequence>
<evidence type="ECO:0000256" key="7">
    <source>
        <dbReference type="ARBA" id="ARBA00023306"/>
    </source>
</evidence>
<feature type="coiled-coil region" evidence="9">
    <location>
        <begin position="149"/>
        <end position="221"/>
    </location>
</feature>